<dbReference type="Proteomes" id="UP001307760">
    <property type="component" value="Unassembled WGS sequence"/>
</dbReference>
<gene>
    <name evidence="1" type="ORF">V2J85_09225</name>
</gene>
<dbReference type="RefSeq" id="WP_330821195.1">
    <property type="nucleotide sequence ID" value="NZ_JAZBJP010000002.1"/>
</dbReference>
<evidence type="ECO:0000313" key="2">
    <source>
        <dbReference type="Proteomes" id="UP001307760"/>
    </source>
</evidence>
<evidence type="ECO:0000313" key="1">
    <source>
        <dbReference type="EMBL" id="MEE4419532.1"/>
    </source>
</evidence>
<organism evidence="1 2">
    <name type="scientific">Streptomyces bugieae</name>
    <dbReference type="NCBI Taxonomy" id="3098223"/>
    <lineage>
        <taxon>Bacteria</taxon>
        <taxon>Bacillati</taxon>
        <taxon>Actinomycetota</taxon>
        <taxon>Actinomycetes</taxon>
        <taxon>Kitasatosporales</taxon>
        <taxon>Streptomycetaceae</taxon>
        <taxon>Streptomyces</taxon>
    </lineage>
</organism>
<evidence type="ECO:0008006" key="3">
    <source>
        <dbReference type="Google" id="ProtNLM"/>
    </source>
</evidence>
<comment type="caution">
    <text evidence="1">The sequence shown here is derived from an EMBL/GenBank/DDBJ whole genome shotgun (WGS) entry which is preliminary data.</text>
</comment>
<proteinExistence type="predicted"/>
<keyword evidence="2" id="KW-1185">Reference proteome</keyword>
<name>A0ABU7NKX5_9ACTN</name>
<protein>
    <recommendedName>
        <fullName evidence="3">Galactose-1-phosphate uridylyltransferase</fullName>
    </recommendedName>
</protein>
<accession>A0ABU7NKX5</accession>
<sequence>MSSTPEGLISRFQPTTGPAIDIVYAPHSGALTATCTACPWSERINTGALTTDPPEKEDLLIERHIPDAYDYAQTHAASQH</sequence>
<dbReference type="EMBL" id="JAZBJP010000002">
    <property type="protein sequence ID" value="MEE4419532.1"/>
    <property type="molecule type" value="Genomic_DNA"/>
</dbReference>
<reference evidence="1 2" key="1">
    <citation type="submission" date="2023-12" db="EMBL/GenBank/DDBJ databases">
        <title>30 novel species of actinomycetes from the DSMZ collection.</title>
        <authorList>
            <person name="Nouioui I."/>
        </authorList>
    </citation>
    <scope>NUCLEOTIDE SEQUENCE [LARGE SCALE GENOMIC DNA]</scope>
    <source>
        <strain evidence="1 2">DSM 41528</strain>
    </source>
</reference>